<accession>A0A6M0JV20</accession>
<dbReference type="AlphaFoldDB" id="A0A6M0JV20"/>
<sequence length="75" mass="8370">MGYSDILIHIDEDLDDDSIHNLERELCNCDGVMSACVSDRRRHLMLVDFDPEGLRPSAVIREVRAQGVGAEMVGL</sequence>
<protein>
    <submittedName>
        <fullName evidence="1">Heavy-metal-associated domain-containing protein</fullName>
    </submittedName>
</protein>
<gene>
    <name evidence="1" type="ORF">G3446_05670</name>
</gene>
<evidence type="ECO:0000313" key="1">
    <source>
        <dbReference type="EMBL" id="NEV61388.1"/>
    </source>
</evidence>
<keyword evidence="2" id="KW-1185">Reference proteome</keyword>
<dbReference type="Proteomes" id="UP000483379">
    <property type="component" value="Unassembled WGS sequence"/>
</dbReference>
<comment type="caution">
    <text evidence="1">The sequence shown here is derived from an EMBL/GenBank/DDBJ whole genome shotgun (WGS) entry which is preliminary data.</text>
</comment>
<organism evidence="1 2">
    <name type="scientific">Thiorhodococcus minor</name>
    <dbReference type="NCBI Taxonomy" id="57489"/>
    <lineage>
        <taxon>Bacteria</taxon>
        <taxon>Pseudomonadati</taxon>
        <taxon>Pseudomonadota</taxon>
        <taxon>Gammaproteobacteria</taxon>
        <taxon>Chromatiales</taxon>
        <taxon>Chromatiaceae</taxon>
        <taxon>Thiorhodococcus</taxon>
    </lineage>
</organism>
<proteinExistence type="predicted"/>
<reference evidence="1 2" key="1">
    <citation type="submission" date="2020-02" db="EMBL/GenBank/DDBJ databases">
        <title>Genome sequences of Thiorhodococcus mannitoliphagus and Thiorhodococcus minor, purple sulfur photosynthetic bacteria in the gammaproteobacterial family, Chromatiaceae.</title>
        <authorList>
            <person name="Aviles F.A."/>
            <person name="Meyer T.E."/>
            <person name="Kyndt J.A."/>
        </authorList>
    </citation>
    <scope>NUCLEOTIDE SEQUENCE [LARGE SCALE GENOMIC DNA]</scope>
    <source>
        <strain evidence="1 2">DSM 11518</strain>
    </source>
</reference>
<name>A0A6M0JV20_9GAMM</name>
<dbReference type="RefSeq" id="WP_164451570.1">
    <property type="nucleotide sequence ID" value="NZ_JAAIJQ010000012.1"/>
</dbReference>
<evidence type="ECO:0000313" key="2">
    <source>
        <dbReference type="Proteomes" id="UP000483379"/>
    </source>
</evidence>
<dbReference type="EMBL" id="JAAIJQ010000012">
    <property type="protein sequence ID" value="NEV61388.1"/>
    <property type="molecule type" value="Genomic_DNA"/>
</dbReference>